<dbReference type="GO" id="GO:0004568">
    <property type="term" value="F:chitinase activity"/>
    <property type="evidence" value="ECO:0007669"/>
    <property type="project" value="InterPro"/>
</dbReference>
<keyword evidence="6" id="KW-0862">Zinc</keyword>
<accession>A0A0F5YKB5</accession>
<dbReference type="Gene3D" id="1.10.530.10">
    <property type="match status" value="1"/>
</dbReference>
<proteinExistence type="predicted"/>
<dbReference type="OrthoDB" id="1242806at2"/>
<dbReference type="InterPro" id="IPR009045">
    <property type="entry name" value="Zn_M74/Hedgehog-like"/>
</dbReference>
<keyword evidence="2" id="KW-0479">Metal-binding</keyword>
<sequence length="536" mass="59550">MVLEINRNSRSETSEHDHTACTAPIGFTAEELEQLSWGSRGIFQQMPASGGGYECYGLRDKCYGHSEVIQAIKHICSEWAKLYSKPRIGIGNISLPNGGPMRPHSSHQHGLDVDIAPVANTEEEIALTWYDSKYSRDRTQQLVDLIHNNPILGVKVILFNDPDIKGVESYFGHDNHLHVSFLPPGIHSAPFSSDKDGDLRLVIPPMQGERVRKLQEDLAKVGIAITADGIFGKQTDAAVRKFQAQQGLQVDGIVGFVTQTKLDKLNSGQSRGGSDEPSSLTLQDVIDQNLSITFDDINSGLLVEDKLFCAEIQTILRANHLLEDVDGIYGPKTQAALRKFKVSRQLSGGDVLGATTAKALLDAKPSVGILPHWKGGDKQAAVEAIIQEAHRQNITSQAQIAYIIATVQHETAESFQPVKESYYLGEPAGENHRQTLRYYPYYGRGYVQLTWDYNYRKYSDVLGLDLVNNPDLVMRPDLSLFILVDGMKRGIFTGIKLDDYISNNHVDFWSARKIINGLDQADQIQSYAMNWQTKIG</sequence>
<keyword evidence="4" id="KW-0574">Periplasm</keyword>
<dbReference type="InterPro" id="IPR000726">
    <property type="entry name" value="Glyco_hydro_19_cat"/>
</dbReference>
<dbReference type="Proteomes" id="UP000033607">
    <property type="component" value="Unassembled WGS sequence"/>
</dbReference>
<dbReference type="Gene3D" id="3.30.1380.10">
    <property type="match status" value="1"/>
</dbReference>
<dbReference type="AlphaFoldDB" id="A0A0F5YKB5"/>
<dbReference type="GO" id="GO:0016998">
    <property type="term" value="P:cell wall macromolecule catabolic process"/>
    <property type="evidence" value="ECO:0007669"/>
    <property type="project" value="InterPro"/>
</dbReference>
<dbReference type="GO" id="GO:0004252">
    <property type="term" value="F:serine-type endopeptidase activity"/>
    <property type="evidence" value="ECO:0007669"/>
    <property type="project" value="InterPro"/>
</dbReference>
<feature type="region of interest" description="Disordered" evidence="8">
    <location>
        <begin position="1"/>
        <end position="20"/>
    </location>
</feature>
<dbReference type="Pfam" id="PF00182">
    <property type="entry name" value="Glyco_hydro_19"/>
    <property type="match status" value="1"/>
</dbReference>
<dbReference type="InterPro" id="IPR023346">
    <property type="entry name" value="Lysozyme-like_dom_sf"/>
</dbReference>
<dbReference type="RefSeq" id="WP_046277471.1">
    <property type="nucleotide sequence ID" value="NZ_LATL02000048.1"/>
</dbReference>
<dbReference type="SUPFAM" id="SSF53955">
    <property type="entry name" value="Lysozyme-like"/>
    <property type="match status" value="1"/>
</dbReference>
<evidence type="ECO:0000259" key="10">
    <source>
        <dbReference type="Pfam" id="PF01471"/>
    </source>
</evidence>
<dbReference type="GO" id="GO:0006508">
    <property type="term" value="P:proteolysis"/>
    <property type="evidence" value="ECO:0007669"/>
    <property type="project" value="UniProtKB-KW"/>
</dbReference>
<evidence type="ECO:0000256" key="7">
    <source>
        <dbReference type="ARBA" id="ARBA00023049"/>
    </source>
</evidence>
<evidence type="ECO:0000313" key="11">
    <source>
        <dbReference type="EMBL" id="KKD39087.1"/>
    </source>
</evidence>
<organism evidence="11 12">
    <name type="scientific">Limnoraphis robusta CS-951</name>
    <dbReference type="NCBI Taxonomy" id="1637645"/>
    <lineage>
        <taxon>Bacteria</taxon>
        <taxon>Bacillati</taxon>
        <taxon>Cyanobacteriota</taxon>
        <taxon>Cyanophyceae</taxon>
        <taxon>Oscillatoriophycideae</taxon>
        <taxon>Oscillatoriales</taxon>
        <taxon>Sirenicapillariaceae</taxon>
        <taxon>Limnoraphis</taxon>
    </lineage>
</organism>
<dbReference type="EMBL" id="LATL02000048">
    <property type="protein sequence ID" value="KKD39087.1"/>
    <property type="molecule type" value="Genomic_DNA"/>
</dbReference>
<dbReference type="Pfam" id="PF03411">
    <property type="entry name" value="Peptidase_M74"/>
    <property type="match status" value="1"/>
</dbReference>
<name>A0A0F5YKB5_9CYAN</name>
<evidence type="ECO:0000256" key="3">
    <source>
        <dbReference type="ARBA" id="ARBA00022729"/>
    </source>
</evidence>
<evidence type="ECO:0000256" key="5">
    <source>
        <dbReference type="ARBA" id="ARBA00022801"/>
    </source>
</evidence>
<dbReference type="InterPro" id="IPR005073">
    <property type="entry name" value="Peptidase_M74"/>
</dbReference>
<keyword evidence="3" id="KW-0732">Signal</keyword>
<dbReference type="InterPro" id="IPR036365">
    <property type="entry name" value="PGBD-like_sf"/>
</dbReference>
<evidence type="ECO:0000259" key="9">
    <source>
        <dbReference type="Pfam" id="PF00182"/>
    </source>
</evidence>
<dbReference type="GO" id="GO:0006032">
    <property type="term" value="P:chitin catabolic process"/>
    <property type="evidence" value="ECO:0007669"/>
    <property type="project" value="InterPro"/>
</dbReference>
<protein>
    <submittedName>
        <fullName evidence="11">Peptidoglycan-binding protein</fullName>
    </submittedName>
</protein>
<dbReference type="InterPro" id="IPR002477">
    <property type="entry name" value="Peptidoglycan-bd-like"/>
</dbReference>
<feature type="domain" description="Peptidoglycan binding-like" evidence="10">
    <location>
        <begin position="207"/>
        <end position="262"/>
    </location>
</feature>
<evidence type="ECO:0000256" key="4">
    <source>
        <dbReference type="ARBA" id="ARBA00022764"/>
    </source>
</evidence>
<reference evidence="11 12" key="1">
    <citation type="submission" date="2015-06" db="EMBL/GenBank/DDBJ databases">
        <title>Draft genome assembly of filamentous brackish cyanobacterium Limnoraphis robusta strain CS-951.</title>
        <authorList>
            <person name="Willis A."/>
            <person name="Parks M."/>
            <person name="Burford M.A."/>
        </authorList>
    </citation>
    <scope>NUCLEOTIDE SEQUENCE [LARGE SCALE GENOMIC DNA]</scope>
    <source>
        <strain evidence="11 12">CS-951</strain>
    </source>
</reference>
<dbReference type="SUPFAM" id="SSF55166">
    <property type="entry name" value="Hedgehog/DD-peptidase"/>
    <property type="match status" value="1"/>
</dbReference>
<evidence type="ECO:0000256" key="1">
    <source>
        <dbReference type="ARBA" id="ARBA00022670"/>
    </source>
</evidence>
<evidence type="ECO:0000313" key="12">
    <source>
        <dbReference type="Proteomes" id="UP000033607"/>
    </source>
</evidence>
<gene>
    <name evidence="11" type="ORF">WN50_05310</name>
</gene>
<evidence type="ECO:0000256" key="8">
    <source>
        <dbReference type="SAM" id="MobiDB-lite"/>
    </source>
</evidence>
<dbReference type="Pfam" id="PF01471">
    <property type="entry name" value="PG_binding_1"/>
    <property type="match status" value="1"/>
</dbReference>
<feature type="domain" description="Glycoside hydrolase family 19 catalytic" evidence="9">
    <location>
        <begin position="440"/>
        <end position="474"/>
    </location>
</feature>
<evidence type="ECO:0000256" key="2">
    <source>
        <dbReference type="ARBA" id="ARBA00022723"/>
    </source>
</evidence>
<dbReference type="GO" id="GO:0030288">
    <property type="term" value="C:outer membrane-bounded periplasmic space"/>
    <property type="evidence" value="ECO:0007669"/>
    <property type="project" value="InterPro"/>
</dbReference>
<dbReference type="Gene3D" id="1.10.101.10">
    <property type="entry name" value="PGBD-like superfamily/PGBD"/>
    <property type="match status" value="2"/>
</dbReference>
<keyword evidence="5" id="KW-0378">Hydrolase</keyword>
<dbReference type="PATRIC" id="fig|1637645.4.peg.839"/>
<dbReference type="GO" id="GO:0008237">
    <property type="term" value="F:metallopeptidase activity"/>
    <property type="evidence" value="ECO:0007669"/>
    <property type="project" value="UniProtKB-KW"/>
</dbReference>
<keyword evidence="7" id="KW-0482">Metalloprotease</keyword>
<dbReference type="SUPFAM" id="SSF47090">
    <property type="entry name" value="PGBD-like"/>
    <property type="match status" value="2"/>
</dbReference>
<evidence type="ECO:0000256" key="6">
    <source>
        <dbReference type="ARBA" id="ARBA00022833"/>
    </source>
</evidence>
<dbReference type="InterPro" id="IPR036366">
    <property type="entry name" value="PGBDSf"/>
</dbReference>
<comment type="caution">
    <text evidence="11">The sequence shown here is derived from an EMBL/GenBank/DDBJ whole genome shotgun (WGS) entry which is preliminary data.</text>
</comment>
<feature type="compositionally biased region" description="Basic and acidic residues" evidence="8">
    <location>
        <begin position="7"/>
        <end position="19"/>
    </location>
</feature>
<keyword evidence="1" id="KW-0645">Protease</keyword>
<dbReference type="GO" id="GO:0046872">
    <property type="term" value="F:metal ion binding"/>
    <property type="evidence" value="ECO:0007669"/>
    <property type="project" value="UniProtKB-KW"/>
</dbReference>